<reference evidence="1 2" key="1">
    <citation type="submission" date="2019-04" db="EMBL/GenBank/DDBJ databases">
        <authorList>
            <consortium name="DOE Joint Genome Institute"/>
            <person name="Mondo S."/>
            <person name="Kjaerbolling I."/>
            <person name="Vesth T."/>
            <person name="Frisvad J.C."/>
            <person name="Nybo J.L."/>
            <person name="Theobald S."/>
            <person name="Kildgaard S."/>
            <person name="Isbrandt T."/>
            <person name="Kuo A."/>
            <person name="Sato A."/>
            <person name="Lyhne E.K."/>
            <person name="Kogle M.E."/>
            <person name="Wiebenga A."/>
            <person name="Kun R.S."/>
            <person name="Lubbers R.J."/>
            <person name="Makela M.R."/>
            <person name="Barry K."/>
            <person name="Chovatia M."/>
            <person name="Clum A."/>
            <person name="Daum C."/>
            <person name="Haridas S."/>
            <person name="He G."/>
            <person name="LaButti K."/>
            <person name="Lipzen A."/>
            <person name="Riley R."/>
            <person name="Salamov A."/>
            <person name="Simmons B.A."/>
            <person name="Magnuson J.K."/>
            <person name="Henrissat B."/>
            <person name="Mortensen U.H."/>
            <person name="Larsen T.O."/>
            <person name="Devries R.P."/>
            <person name="Grigoriev I.V."/>
            <person name="Machida M."/>
            <person name="Baker S.E."/>
            <person name="Andersen M.R."/>
            <person name="Cantor M.N."/>
            <person name="Hua S.X."/>
        </authorList>
    </citation>
    <scope>NUCLEOTIDE SEQUENCE [LARGE SCALE GENOMIC DNA]</scope>
    <source>
        <strain evidence="1 2">CBS 119388</strain>
    </source>
</reference>
<accession>A0A5N7DRT0</accession>
<gene>
    <name evidence="1" type="ORF">BDV37DRAFT_141740</name>
</gene>
<dbReference type="GeneID" id="43663533"/>
<evidence type="ECO:0000313" key="1">
    <source>
        <dbReference type="EMBL" id="KAE8409086.1"/>
    </source>
</evidence>
<keyword evidence="2" id="KW-1185">Reference proteome</keyword>
<dbReference type="RefSeq" id="XP_031946405.1">
    <property type="nucleotide sequence ID" value="XM_032078842.1"/>
</dbReference>
<protein>
    <submittedName>
        <fullName evidence="1">Uncharacterized protein</fullName>
    </submittedName>
</protein>
<organism evidence="1 2">
    <name type="scientific">Aspergillus pseudonomiae</name>
    <dbReference type="NCBI Taxonomy" id="1506151"/>
    <lineage>
        <taxon>Eukaryota</taxon>
        <taxon>Fungi</taxon>
        <taxon>Dikarya</taxon>
        <taxon>Ascomycota</taxon>
        <taxon>Pezizomycotina</taxon>
        <taxon>Eurotiomycetes</taxon>
        <taxon>Eurotiomycetidae</taxon>
        <taxon>Eurotiales</taxon>
        <taxon>Aspergillaceae</taxon>
        <taxon>Aspergillus</taxon>
        <taxon>Aspergillus subgen. Circumdati</taxon>
    </lineage>
</organism>
<name>A0A5N7DRT0_9EURO</name>
<dbReference type="AlphaFoldDB" id="A0A5N7DRT0"/>
<dbReference type="Proteomes" id="UP000325579">
    <property type="component" value="Unassembled WGS sequence"/>
</dbReference>
<sequence>MWSKERNVFFDSEHCCALSACRSRTTSRVQPPATAAGFSYNMPWRGSPLWK</sequence>
<proteinExistence type="predicted"/>
<evidence type="ECO:0000313" key="2">
    <source>
        <dbReference type="Proteomes" id="UP000325579"/>
    </source>
</evidence>
<dbReference type="EMBL" id="ML736741">
    <property type="protein sequence ID" value="KAE8409086.1"/>
    <property type="molecule type" value="Genomic_DNA"/>
</dbReference>